<gene>
    <name evidence="1" type="ORF">ERX27_03635</name>
</gene>
<reference evidence="1 2" key="1">
    <citation type="submission" date="2019-01" db="EMBL/GenBank/DDBJ databases">
        <title>Draft genome sequences of the type strains of six Macrococcus species.</title>
        <authorList>
            <person name="Mazhar S."/>
            <person name="Altermann E."/>
            <person name="Hill C."/>
            <person name="Mcauliffe O."/>
        </authorList>
    </citation>
    <scope>NUCLEOTIDE SEQUENCE [LARGE SCALE GENOMIC DNA]</scope>
    <source>
        <strain evidence="1 2">CCM4811</strain>
    </source>
</reference>
<name>A0A4R6BEJ3_9STAP</name>
<dbReference type="RefSeq" id="WP_133431480.1">
    <property type="nucleotide sequence ID" value="NZ_SCWA01000005.1"/>
</dbReference>
<organism evidence="1 2">
    <name type="scientific">Macrococcus brunensis</name>
    <dbReference type="NCBI Taxonomy" id="198483"/>
    <lineage>
        <taxon>Bacteria</taxon>
        <taxon>Bacillati</taxon>
        <taxon>Bacillota</taxon>
        <taxon>Bacilli</taxon>
        <taxon>Bacillales</taxon>
        <taxon>Staphylococcaceae</taxon>
        <taxon>Macrococcus</taxon>
    </lineage>
</organism>
<dbReference type="AlphaFoldDB" id="A0A4R6BEJ3"/>
<evidence type="ECO:0000313" key="1">
    <source>
        <dbReference type="EMBL" id="TDL98241.1"/>
    </source>
</evidence>
<proteinExistence type="predicted"/>
<keyword evidence="2" id="KW-1185">Reference proteome</keyword>
<dbReference type="OrthoDB" id="2417588at2"/>
<evidence type="ECO:0000313" key="2">
    <source>
        <dbReference type="Proteomes" id="UP000295310"/>
    </source>
</evidence>
<accession>A0A4R6BEJ3</accession>
<dbReference type="EMBL" id="SCWA01000005">
    <property type="protein sequence ID" value="TDL98241.1"/>
    <property type="molecule type" value="Genomic_DNA"/>
</dbReference>
<protein>
    <submittedName>
        <fullName evidence="1">Uncharacterized protein</fullName>
    </submittedName>
</protein>
<sequence length="319" mass="36406">MKRVLLGLLILFIALTIFLDTRDYVLGTDLKIEEIPDVSGEFEDYTMAYDAMESSLDGVGNLDYTAAYSKHLYKLSDGHYYSLEMLDASCKSAYYLYTGFIEVKNPSVSELSFPENKFNLIQVGDKFQQKSWDLKSKAGVHHFKVGEFSQSDRIEDRVSMNDKGTAGLLVSTIPNKDVIVINQEGLWLDRGNNKVGMDEKMKSFRSERAALAAVKKDDFGRLAGVLKTGDMNFYLFSRQIDIFHEYTVVPVRLDKGQVSAGKYERFTYKKDNEFESEFEEKVDDVVYNLHFQQGGKITHYPHHVKDGTIDIAVEVRSEH</sequence>
<comment type="caution">
    <text evidence="1">The sequence shown here is derived from an EMBL/GenBank/DDBJ whole genome shotgun (WGS) entry which is preliminary data.</text>
</comment>
<dbReference type="Proteomes" id="UP000295310">
    <property type="component" value="Unassembled WGS sequence"/>
</dbReference>